<name>M2YLU8_DOTSN</name>
<keyword evidence="4" id="KW-1185">Reference proteome</keyword>
<accession>M2YLU8</accession>
<keyword evidence="2" id="KW-0472">Membrane</keyword>
<reference evidence="4" key="1">
    <citation type="journal article" date="2012" name="PLoS Genet.">
        <title>The genomes of the fungal plant pathogens Cladosporium fulvum and Dothistroma septosporum reveal adaptation to different hosts and lifestyles but also signatures of common ancestry.</title>
        <authorList>
            <person name="de Wit P.J.G.M."/>
            <person name="van der Burgt A."/>
            <person name="Oekmen B."/>
            <person name="Stergiopoulos I."/>
            <person name="Abd-Elsalam K.A."/>
            <person name="Aerts A.L."/>
            <person name="Bahkali A.H."/>
            <person name="Beenen H.G."/>
            <person name="Chettri P."/>
            <person name="Cox M.P."/>
            <person name="Datema E."/>
            <person name="de Vries R.P."/>
            <person name="Dhillon B."/>
            <person name="Ganley A.R."/>
            <person name="Griffiths S.A."/>
            <person name="Guo Y."/>
            <person name="Hamelin R.C."/>
            <person name="Henrissat B."/>
            <person name="Kabir M.S."/>
            <person name="Jashni M.K."/>
            <person name="Kema G."/>
            <person name="Klaubauf S."/>
            <person name="Lapidus A."/>
            <person name="Levasseur A."/>
            <person name="Lindquist E."/>
            <person name="Mehrabi R."/>
            <person name="Ohm R.A."/>
            <person name="Owen T.J."/>
            <person name="Salamov A."/>
            <person name="Schwelm A."/>
            <person name="Schijlen E."/>
            <person name="Sun H."/>
            <person name="van den Burg H.A."/>
            <person name="van Ham R.C.H.J."/>
            <person name="Zhang S."/>
            <person name="Goodwin S.B."/>
            <person name="Grigoriev I.V."/>
            <person name="Collemare J."/>
            <person name="Bradshaw R.E."/>
        </authorList>
    </citation>
    <scope>NUCLEOTIDE SEQUENCE [LARGE SCALE GENOMIC DNA]</scope>
    <source>
        <strain evidence="4">NZE10 / CBS 128990</strain>
    </source>
</reference>
<dbReference type="Proteomes" id="UP000016933">
    <property type="component" value="Unassembled WGS sequence"/>
</dbReference>
<keyword evidence="2" id="KW-0812">Transmembrane</keyword>
<dbReference type="EMBL" id="KB446540">
    <property type="protein sequence ID" value="EME42986.1"/>
    <property type="molecule type" value="Genomic_DNA"/>
</dbReference>
<dbReference type="HOGENOM" id="CLU_2372780_0_0_1"/>
<reference evidence="3 4" key="2">
    <citation type="journal article" date="2012" name="PLoS Pathog.">
        <title>Diverse lifestyles and strategies of plant pathogenesis encoded in the genomes of eighteen Dothideomycetes fungi.</title>
        <authorList>
            <person name="Ohm R.A."/>
            <person name="Feau N."/>
            <person name="Henrissat B."/>
            <person name="Schoch C.L."/>
            <person name="Horwitz B.A."/>
            <person name="Barry K.W."/>
            <person name="Condon B.J."/>
            <person name="Copeland A.C."/>
            <person name="Dhillon B."/>
            <person name="Glaser F."/>
            <person name="Hesse C.N."/>
            <person name="Kosti I."/>
            <person name="LaButti K."/>
            <person name="Lindquist E.A."/>
            <person name="Lucas S."/>
            <person name="Salamov A.A."/>
            <person name="Bradshaw R.E."/>
            <person name="Ciuffetti L."/>
            <person name="Hamelin R.C."/>
            <person name="Kema G.H.J."/>
            <person name="Lawrence C."/>
            <person name="Scott J.A."/>
            <person name="Spatafora J.W."/>
            <person name="Turgeon B.G."/>
            <person name="de Wit P.J.G.M."/>
            <person name="Zhong S."/>
            <person name="Goodwin S.B."/>
            <person name="Grigoriev I.V."/>
        </authorList>
    </citation>
    <scope>NUCLEOTIDE SEQUENCE [LARGE SCALE GENOMIC DNA]</scope>
    <source>
        <strain evidence="4">NZE10 / CBS 128990</strain>
    </source>
</reference>
<keyword evidence="2" id="KW-1133">Transmembrane helix</keyword>
<organism evidence="3 4">
    <name type="scientific">Dothistroma septosporum (strain NZE10 / CBS 128990)</name>
    <name type="common">Red band needle blight fungus</name>
    <name type="synonym">Mycosphaerella pini</name>
    <dbReference type="NCBI Taxonomy" id="675120"/>
    <lineage>
        <taxon>Eukaryota</taxon>
        <taxon>Fungi</taxon>
        <taxon>Dikarya</taxon>
        <taxon>Ascomycota</taxon>
        <taxon>Pezizomycotina</taxon>
        <taxon>Dothideomycetes</taxon>
        <taxon>Dothideomycetidae</taxon>
        <taxon>Mycosphaerellales</taxon>
        <taxon>Mycosphaerellaceae</taxon>
        <taxon>Dothistroma</taxon>
    </lineage>
</organism>
<evidence type="ECO:0000256" key="2">
    <source>
        <dbReference type="SAM" id="Phobius"/>
    </source>
</evidence>
<gene>
    <name evidence="3" type="ORF">DOTSEDRAFT_72411</name>
</gene>
<evidence type="ECO:0000256" key="1">
    <source>
        <dbReference type="SAM" id="MobiDB-lite"/>
    </source>
</evidence>
<evidence type="ECO:0000313" key="3">
    <source>
        <dbReference type="EMBL" id="EME42986.1"/>
    </source>
</evidence>
<evidence type="ECO:0000313" key="4">
    <source>
        <dbReference type="Proteomes" id="UP000016933"/>
    </source>
</evidence>
<protein>
    <submittedName>
        <fullName evidence="3">Uncharacterized protein</fullName>
    </submittedName>
</protein>
<proteinExistence type="predicted"/>
<feature type="region of interest" description="Disordered" evidence="1">
    <location>
        <begin position="75"/>
        <end position="95"/>
    </location>
</feature>
<dbReference type="AlphaFoldDB" id="M2YLU8"/>
<feature type="transmembrane region" description="Helical" evidence="2">
    <location>
        <begin position="24"/>
        <end position="43"/>
    </location>
</feature>
<sequence>MNDQASVTWQCIPSAWSMSSMLDVFALMLLLHFLFILLLLLLLPRPKMTDMLRRHGRNSNDGIPPCYSLDSENHTVREGSDPWTIGDSVQRCPAL</sequence>